<sequence>MTMTGSPQTALVLGGTGRTGSLVARQLAERGLGARTAARHGADVRFDWDDPTTHPGALDGVDRLYLVTPVLRVSYADQVAAFLDLAEAAGVRHVTYLSTYRGDQAPPEIDIRAVEADLASRRAITHSVLRPAWLMQNFSDAHLPVVDGVITVPTGGGAEAFVDAADIAAVAVETLLAPEAHADARYAPTGPQALTVAEVADTIAAVTGRPVRQHDIDPDAWIGGAVAAGLVPADYAVMLRWLTAGIISGNGATPNNDIEKVTGRPPATFHDFARRSVHAWTSPAVG</sequence>
<dbReference type="PANTHER" id="PTHR43162:SF1">
    <property type="entry name" value="PRESTALK A DIFFERENTIATION PROTEIN A"/>
    <property type="match status" value="1"/>
</dbReference>
<dbReference type="InterPro" id="IPR008030">
    <property type="entry name" value="NmrA-like"/>
</dbReference>
<dbReference type="EMBL" id="JACHJV010000003">
    <property type="protein sequence ID" value="MBB4928792.1"/>
    <property type="molecule type" value="Genomic_DNA"/>
</dbReference>
<dbReference type="PANTHER" id="PTHR43162">
    <property type="match status" value="1"/>
</dbReference>
<dbReference type="Gene3D" id="3.90.25.10">
    <property type="entry name" value="UDP-galactose 4-epimerase, domain 1"/>
    <property type="match status" value="1"/>
</dbReference>
<evidence type="ECO:0000313" key="2">
    <source>
        <dbReference type="EMBL" id="MBB4928792.1"/>
    </source>
</evidence>
<protein>
    <submittedName>
        <fullName evidence="2">Uncharacterized protein YbjT (DUF2867 family)</fullName>
    </submittedName>
</protein>
<dbReference type="Pfam" id="PF05368">
    <property type="entry name" value="NmrA"/>
    <property type="match status" value="1"/>
</dbReference>
<evidence type="ECO:0000313" key="3">
    <source>
        <dbReference type="Proteomes" id="UP000540506"/>
    </source>
</evidence>
<dbReference type="Gene3D" id="3.40.50.720">
    <property type="entry name" value="NAD(P)-binding Rossmann-like Domain"/>
    <property type="match status" value="1"/>
</dbReference>
<dbReference type="InterPro" id="IPR036291">
    <property type="entry name" value="NAD(P)-bd_dom_sf"/>
</dbReference>
<name>A0A7W7RB83_KITKI</name>
<keyword evidence="3" id="KW-1185">Reference proteome</keyword>
<dbReference type="Proteomes" id="UP000540506">
    <property type="component" value="Unassembled WGS sequence"/>
</dbReference>
<gene>
    <name evidence="2" type="ORF">FHR34_007889</name>
</gene>
<organism evidence="2 3">
    <name type="scientific">Kitasatospora kifunensis</name>
    <name type="common">Streptomyces kifunensis</name>
    <dbReference type="NCBI Taxonomy" id="58351"/>
    <lineage>
        <taxon>Bacteria</taxon>
        <taxon>Bacillati</taxon>
        <taxon>Actinomycetota</taxon>
        <taxon>Actinomycetes</taxon>
        <taxon>Kitasatosporales</taxon>
        <taxon>Streptomycetaceae</taxon>
        <taxon>Kitasatospora</taxon>
    </lineage>
</organism>
<reference evidence="2 3" key="1">
    <citation type="submission" date="2020-08" db="EMBL/GenBank/DDBJ databases">
        <title>Sequencing the genomes of 1000 actinobacteria strains.</title>
        <authorList>
            <person name="Klenk H.-P."/>
        </authorList>
    </citation>
    <scope>NUCLEOTIDE SEQUENCE [LARGE SCALE GENOMIC DNA]</scope>
    <source>
        <strain evidence="2 3">DSM 41654</strain>
    </source>
</reference>
<accession>A0A7W7RB83</accession>
<feature type="domain" description="NmrA-like" evidence="1">
    <location>
        <begin position="8"/>
        <end position="218"/>
    </location>
</feature>
<dbReference type="RefSeq" id="WP_246562211.1">
    <property type="nucleotide sequence ID" value="NZ_JACHJV010000003.1"/>
</dbReference>
<dbReference type="InterPro" id="IPR051604">
    <property type="entry name" value="Ergot_Alk_Oxidoreductase"/>
</dbReference>
<dbReference type="AlphaFoldDB" id="A0A7W7RB83"/>
<dbReference type="SUPFAM" id="SSF51735">
    <property type="entry name" value="NAD(P)-binding Rossmann-fold domains"/>
    <property type="match status" value="1"/>
</dbReference>
<comment type="caution">
    <text evidence="2">The sequence shown here is derived from an EMBL/GenBank/DDBJ whole genome shotgun (WGS) entry which is preliminary data.</text>
</comment>
<proteinExistence type="predicted"/>
<evidence type="ECO:0000259" key="1">
    <source>
        <dbReference type="Pfam" id="PF05368"/>
    </source>
</evidence>